<evidence type="ECO:0000256" key="3">
    <source>
        <dbReference type="ARBA" id="ARBA00022777"/>
    </source>
</evidence>
<keyword evidence="7" id="KW-1185">Reference proteome</keyword>
<evidence type="ECO:0000259" key="5">
    <source>
        <dbReference type="Pfam" id="PF04263"/>
    </source>
</evidence>
<dbReference type="RefSeq" id="WP_071311942.1">
    <property type="nucleotide sequence ID" value="NZ_MLQQ01000001.1"/>
</dbReference>
<sequence>MVFVEKIKGYAFQDEKTKKLVEQLPKNSIAVVVHQDLDMVAAEMLIERGVKAVINFRTSMTGLFVHNGVETLLKANISVFDIEDTFFRSNLNGQRLMIKDEWLYREVNGAWRRSCRLKKYTIKEVDQLKNKAKFYFPSQFKAFVGNSLFYGRKELDVFVREVEQIPVLRQFRGKEVLIVARGANFEDDLRILTNVVKRRSLITVAVDGGADGLLKLGIKPDYIIGDMDSVSERALKCGAQLLVHTYRNGCAPGEGRVKALKLPYKRLVFIGTSEDVAIIFAYCSGAKKMYTVGTRLGMNEFLEKGRVGMGSSLLTRIKVGHALVDLKGVHTLFEVEKKNVTNSVTLLPAIAVLLMFSFSPKFELLVSLMLQWWGGR</sequence>
<dbReference type="Pfam" id="PF04263">
    <property type="entry name" value="TPK_catalytic"/>
    <property type="match status" value="1"/>
</dbReference>
<dbReference type="EMBL" id="MLQQ01000001">
    <property type="protein sequence ID" value="OIJ16017.1"/>
    <property type="molecule type" value="Genomic_DNA"/>
</dbReference>
<accession>A0A1S2LWH9</accession>
<organism evidence="6 7">
    <name type="scientific">Anaerobacillus arseniciselenatis</name>
    <dbReference type="NCBI Taxonomy" id="85682"/>
    <lineage>
        <taxon>Bacteria</taxon>
        <taxon>Bacillati</taxon>
        <taxon>Bacillota</taxon>
        <taxon>Bacilli</taxon>
        <taxon>Bacillales</taxon>
        <taxon>Bacillaceae</taxon>
        <taxon>Anaerobacillus</taxon>
    </lineage>
</organism>
<dbReference type="InterPro" id="IPR007371">
    <property type="entry name" value="TPK_catalytic"/>
</dbReference>
<dbReference type="GO" id="GO:0016301">
    <property type="term" value="F:kinase activity"/>
    <property type="evidence" value="ECO:0007669"/>
    <property type="project" value="UniProtKB-KW"/>
</dbReference>
<keyword evidence="4" id="KW-0067">ATP-binding</keyword>
<dbReference type="OrthoDB" id="9804377at2"/>
<feature type="domain" description="Thiamin pyrophosphokinase catalytic" evidence="5">
    <location>
        <begin position="199"/>
        <end position="236"/>
    </location>
</feature>
<dbReference type="InterPro" id="IPR036759">
    <property type="entry name" value="TPK_catalytic_sf"/>
</dbReference>
<proteinExistence type="predicted"/>
<keyword evidence="1" id="KW-0808">Transferase</keyword>
<dbReference type="SUPFAM" id="SSF63999">
    <property type="entry name" value="Thiamin pyrophosphokinase, catalytic domain"/>
    <property type="match status" value="1"/>
</dbReference>
<evidence type="ECO:0000256" key="2">
    <source>
        <dbReference type="ARBA" id="ARBA00022741"/>
    </source>
</evidence>
<dbReference type="AlphaFoldDB" id="A0A1S2LWH9"/>
<evidence type="ECO:0000313" key="6">
    <source>
        <dbReference type="EMBL" id="OIJ16017.1"/>
    </source>
</evidence>
<dbReference type="GO" id="GO:0009229">
    <property type="term" value="P:thiamine diphosphate biosynthetic process"/>
    <property type="evidence" value="ECO:0007669"/>
    <property type="project" value="InterPro"/>
</dbReference>
<evidence type="ECO:0000256" key="1">
    <source>
        <dbReference type="ARBA" id="ARBA00022679"/>
    </source>
</evidence>
<dbReference type="GO" id="GO:0005524">
    <property type="term" value="F:ATP binding"/>
    <property type="evidence" value="ECO:0007669"/>
    <property type="project" value="UniProtKB-KW"/>
</dbReference>
<reference evidence="6 7" key="1">
    <citation type="submission" date="2016-10" db="EMBL/GenBank/DDBJ databases">
        <title>Draft genome sequences of four alkaliphilic bacteria belonging to the Anaerobacillus genus.</title>
        <authorList>
            <person name="Bassil N.M."/>
            <person name="Lloyd J.R."/>
        </authorList>
    </citation>
    <scope>NUCLEOTIDE SEQUENCE [LARGE SCALE GENOMIC DNA]</scope>
    <source>
        <strain evidence="6 7">DSM 15340</strain>
    </source>
</reference>
<dbReference type="GO" id="GO:0004788">
    <property type="term" value="F:thiamine diphosphokinase activity"/>
    <property type="evidence" value="ECO:0007669"/>
    <property type="project" value="InterPro"/>
</dbReference>
<evidence type="ECO:0000256" key="4">
    <source>
        <dbReference type="ARBA" id="ARBA00022840"/>
    </source>
</evidence>
<dbReference type="Proteomes" id="UP000180098">
    <property type="component" value="Unassembled WGS sequence"/>
</dbReference>
<comment type="caution">
    <text evidence="6">The sequence shown here is derived from an EMBL/GenBank/DDBJ whole genome shotgun (WGS) entry which is preliminary data.</text>
</comment>
<protein>
    <recommendedName>
        <fullName evidence="5">Thiamin pyrophosphokinase catalytic domain-containing protein</fullName>
    </recommendedName>
</protein>
<keyword evidence="2" id="KW-0547">Nucleotide-binding</keyword>
<evidence type="ECO:0000313" key="7">
    <source>
        <dbReference type="Proteomes" id="UP000180098"/>
    </source>
</evidence>
<name>A0A1S2LWH9_9BACI</name>
<dbReference type="NCBIfam" id="NF040608">
    <property type="entry name" value="division_SteA"/>
    <property type="match status" value="1"/>
</dbReference>
<gene>
    <name evidence="6" type="ORF">BKP35_03275</name>
</gene>
<dbReference type="Gene3D" id="3.40.50.10240">
    <property type="entry name" value="Thiamin pyrophosphokinase, catalytic domain"/>
    <property type="match status" value="1"/>
</dbReference>
<keyword evidence="3" id="KW-0418">Kinase</keyword>
<dbReference type="InterPro" id="IPR047795">
    <property type="entry name" value="Put_SteA-like"/>
</dbReference>